<sequence>MVAFAANSLLCREALASGGIGAASFTLIRLVSGATFLWLLVGLRQRTWAVGGDWLSALALFGYAAGFSFAYVGLSAGTGALLLFGAVQITMIAHGLRAGERLTAWQAVGALAAFAGLVWLVLPGVQAPPLLGAVLMIGAGIAWGVYSLRGRGGASPIRATTGNFVRSVPLALGLFAVVHVSGLQEPMAAQGVFYAVASGALASGLGYALWYAVLPALRATTAATLQLSVPIIAALGGVLLLGEALTLRFGVATLAVLGGLLVFILSRLAPHDFGQAFEFSKSGDIRDESP</sequence>
<dbReference type="Pfam" id="PF00892">
    <property type="entry name" value="EamA"/>
    <property type="match status" value="1"/>
</dbReference>
<dbReference type="STRING" id="1860122.A9404_12390"/>
<organism evidence="7 8">
    <name type="scientific">Halothiobacillus diazotrophicus</name>
    <dbReference type="NCBI Taxonomy" id="1860122"/>
    <lineage>
        <taxon>Bacteria</taxon>
        <taxon>Pseudomonadati</taxon>
        <taxon>Pseudomonadota</taxon>
        <taxon>Gammaproteobacteria</taxon>
        <taxon>Chromatiales</taxon>
        <taxon>Halothiobacillaceae</taxon>
        <taxon>Halothiobacillus</taxon>
    </lineage>
</organism>
<protein>
    <recommendedName>
        <fullName evidence="6">EamA domain-containing protein</fullName>
    </recommendedName>
</protein>
<feature type="transmembrane region" description="Helical" evidence="5">
    <location>
        <begin position="26"/>
        <end position="43"/>
    </location>
</feature>
<gene>
    <name evidence="7" type="ORF">A9404_12390</name>
</gene>
<comment type="subcellular location">
    <subcellularLocation>
        <location evidence="1">Membrane</location>
        <topology evidence="1">Multi-pass membrane protein</topology>
    </subcellularLocation>
</comment>
<dbReference type="InterPro" id="IPR050638">
    <property type="entry name" value="AA-Vitamin_Transporters"/>
</dbReference>
<dbReference type="RefSeq" id="WP_066102177.1">
    <property type="nucleotide sequence ID" value="NZ_CP016027.1"/>
</dbReference>
<feature type="transmembrane region" description="Helical" evidence="5">
    <location>
        <begin position="103"/>
        <end position="122"/>
    </location>
</feature>
<feature type="transmembrane region" description="Helical" evidence="5">
    <location>
        <begin position="55"/>
        <end position="74"/>
    </location>
</feature>
<evidence type="ECO:0000313" key="7">
    <source>
        <dbReference type="EMBL" id="ANJ68066.1"/>
    </source>
</evidence>
<feature type="transmembrane region" description="Helical" evidence="5">
    <location>
        <begin position="221"/>
        <end position="241"/>
    </location>
</feature>
<feature type="transmembrane region" description="Helical" evidence="5">
    <location>
        <begin position="247"/>
        <end position="265"/>
    </location>
</feature>
<dbReference type="KEGG" id="haz:A9404_12390"/>
<dbReference type="AlphaFoldDB" id="A0A191ZJI4"/>
<keyword evidence="3 5" id="KW-1133">Transmembrane helix</keyword>
<dbReference type="GO" id="GO:0016020">
    <property type="term" value="C:membrane"/>
    <property type="evidence" value="ECO:0007669"/>
    <property type="project" value="UniProtKB-SubCell"/>
</dbReference>
<dbReference type="InterPro" id="IPR037185">
    <property type="entry name" value="EmrE-like"/>
</dbReference>
<dbReference type="Proteomes" id="UP000078596">
    <property type="component" value="Chromosome"/>
</dbReference>
<keyword evidence="8" id="KW-1185">Reference proteome</keyword>
<evidence type="ECO:0000256" key="5">
    <source>
        <dbReference type="SAM" id="Phobius"/>
    </source>
</evidence>
<evidence type="ECO:0000313" key="8">
    <source>
        <dbReference type="Proteomes" id="UP000078596"/>
    </source>
</evidence>
<evidence type="ECO:0000256" key="1">
    <source>
        <dbReference type="ARBA" id="ARBA00004141"/>
    </source>
</evidence>
<reference evidence="7 8" key="1">
    <citation type="submission" date="2016-06" db="EMBL/GenBank/DDBJ databases">
        <title>Insight into the functional genes involving in sulfur oxidation in Pearl River water.</title>
        <authorList>
            <person name="Luo J."/>
            <person name="Tan X."/>
            <person name="Lin W."/>
        </authorList>
    </citation>
    <scope>NUCLEOTIDE SEQUENCE [LARGE SCALE GENOMIC DNA]</scope>
    <source>
        <strain evidence="7 8">LS2</strain>
    </source>
</reference>
<keyword evidence="4 5" id="KW-0472">Membrane</keyword>
<dbReference type="PANTHER" id="PTHR32322:SF9">
    <property type="entry name" value="AMINO-ACID METABOLITE EFFLUX PUMP-RELATED"/>
    <property type="match status" value="1"/>
</dbReference>
<evidence type="ECO:0000256" key="2">
    <source>
        <dbReference type="ARBA" id="ARBA00022692"/>
    </source>
</evidence>
<feature type="domain" description="EamA" evidence="6">
    <location>
        <begin position="131"/>
        <end position="264"/>
    </location>
</feature>
<dbReference type="SUPFAM" id="SSF103481">
    <property type="entry name" value="Multidrug resistance efflux transporter EmrE"/>
    <property type="match status" value="2"/>
</dbReference>
<dbReference type="OrthoDB" id="321830at2"/>
<dbReference type="EMBL" id="CP016027">
    <property type="protein sequence ID" value="ANJ68066.1"/>
    <property type="molecule type" value="Genomic_DNA"/>
</dbReference>
<evidence type="ECO:0000256" key="3">
    <source>
        <dbReference type="ARBA" id="ARBA00022989"/>
    </source>
</evidence>
<accession>A0A191ZJI4</accession>
<feature type="transmembrane region" description="Helical" evidence="5">
    <location>
        <begin position="160"/>
        <end position="180"/>
    </location>
</feature>
<feature type="transmembrane region" description="Helical" evidence="5">
    <location>
        <begin position="192"/>
        <end position="214"/>
    </location>
</feature>
<feature type="transmembrane region" description="Helical" evidence="5">
    <location>
        <begin position="128"/>
        <end position="148"/>
    </location>
</feature>
<dbReference type="InterPro" id="IPR000620">
    <property type="entry name" value="EamA_dom"/>
</dbReference>
<evidence type="ECO:0000259" key="6">
    <source>
        <dbReference type="Pfam" id="PF00892"/>
    </source>
</evidence>
<keyword evidence="2 5" id="KW-0812">Transmembrane</keyword>
<proteinExistence type="predicted"/>
<name>A0A191ZJI4_9GAMM</name>
<evidence type="ECO:0000256" key="4">
    <source>
        <dbReference type="ARBA" id="ARBA00023136"/>
    </source>
</evidence>
<dbReference type="PANTHER" id="PTHR32322">
    <property type="entry name" value="INNER MEMBRANE TRANSPORTER"/>
    <property type="match status" value="1"/>
</dbReference>